<comment type="caution">
    <text evidence="1">The sequence shown here is derived from an EMBL/GenBank/DDBJ whole genome shotgun (WGS) entry which is preliminary data.</text>
</comment>
<dbReference type="Proteomes" id="UP000324241">
    <property type="component" value="Unassembled WGS sequence"/>
</dbReference>
<organism evidence="1 2">
    <name type="scientific">Aspergillus tanneri</name>
    <dbReference type="NCBI Taxonomy" id="1220188"/>
    <lineage>
        <taxon>Eukaryota</taxon>
        <taxon>Fungi</taxon>
        <taxon>Dikarya</taxon>
        <taxon>Ascomycota</taxon>
        <taxon>Pezizomycotina</taxon>
        <taxon>Eurotiomycetes</taxon>
        <taxon>Eurotiomycetidae</taxon>
        <taxon>Eurotiales</taxon>
        <taxon>Aspergillaceae</taxon>
        <taxon>Aspergillus</taxon>
        <taxon>Aspergillus subgen. Circumdati</taxon>
    </lineage>
</organism>
<dbReference type="EMBL" id="QUQM01000003">
    <property type="protein sequence ID" value="KAA8648610.1"/>
    <property type="molecule type" value="Genomic_DNA"/>
</dbReference>
<evidence type="ECO:0000313" key="1">
    <source>
        <dbReference type="EMBL" id="KAA8648610.1"/>
    </source>
</evidence>
<reference evidence="1 2" key="1">
    <citation type="submission" date="2019-08" db="EMBL/GenBank/DDBJ databases">
        <title>The genome sequence of a newly discovered highly antifungal drug resistant Aspergillus species, Aspergillus tanneri NIH 1004.</title>
        <authorList>
            <person name="Mounaud S."/>
            <person name="Singh I."/>
            <person name="Joardar V."/>
            <person name="Pakala S."/>
            <person name="Pakala S."/>
            <person name="Venepally P."/>
            <person name="Chung J.K."/>
            <person name="Losada L."/>
            <person name="Nierman W.C."/>
        </authorList>
    </citation>
    <scope>NUCLEOTIDE SEQUENCE [LARGE SCALE GENOMIC DNA]</scope>
    <source>
        <strain evidence="1 2">NIH1004</strain>
    </source>
</reference>
<proteinExistence type="predicted"/>
<protein>
    <submittedName>
        <fullName evidence="1">Uncharacterized protein</fullName>
    </submittedName>
</protein>
<name>A0A5M9MTF0_9EURO</name>
<accession>A0A5M9MTF0</accession>
<dbReference type="RefSeq" id="XP_033427971.1">
    <property type="nucleotide sequence ID" value="XM_033569165.1"/>
</dbReference>
<evidence type="ECO:0000313" key="2">
    <source>
        <dbReference type="Proteomes" id="UP000324241"/>
    </source>
</evidence>
<sequence length="226" mass="26238">MTQLISSVTSKLQAFDLLYSASHGNHYDLRRITDIIAESESIKQQKITAQKELARARPAKLVSKKQQKKEETEHFQKLTARRHPDALPILSRPRPVVSGKRRIPVLVNARGVPFLRIKKPQPKNLSGVLRTKLEKRWNLVERRERLQMDQPFTKDEDDWDSLTGHEEKTKWRTAVQTAIKDANQKIHHTDMKNKKHAEALWEVVLAERTLAEKEQKQNSIKPDVLV</sequence>
<dbReference type="VEuPathDB" id="FungiDB:EYZ11_001586"/>
<dbReference type="GeneID" id="54327197"/>
<dbReference type="OrthoDB" id="6508832at2759"/>
<dbReference type="AlphaFoldDB" id="A0A5M9MTF0"/>
<gene>
    <name evidence="1" type="ORF">ATNIH1004_004495</name>
</gene>